<dbReference type="PANTHER" id="PTHR26379:SF429">
    <property type="entry name" value="OS10G0428900 PROTEIN"/>
    <property type="match status" value="1"/>
</dbReference>
<dbReference type="AlphaFoldDB" id="A0A5J9V6E5"/>
<dbReference type="Gramene" id="TVU31074">
    <property type="protein sequence ID" value="TVU31074"/>
    <property type="gene ID" value="EJB05_22743"/>
</dbReference>
<feature type="domain" description="MATH" evidence="1">
    <location>
        <begin position="25"/>
        <end position="158"/>
    </location>
</feature>
<dbReference type="InterPro" id="IPR002083">
    <property type="entry name" value="MATH/TRAF_dom"/>
</dbReference>
<dbReference type="CDD" id="cd00121">
    <property type="entry name" value="MATH"/>
    <property type="match status" value="1"/>
</dbReference>
<keyword evidence="3" id="KW-1185">Reference proteome</keyword>
<sequence>MSTASGSGSRKLSRSASTIVADNAGGYHDFKIDGYSRIKSLPGGESLKSSPFTVGGHRWRIAFFPNGHDDDWEDEEAMSSLRYASLQLVLDEEATEGVLAQYEFAFMAGVLYIKTSTQYPMLIIVSSYGPYVRNHRDSFKFYKSSIVSTRTKIVYMHI</sequence>
<dbReference type="EMBL" id="RWGY01000011">
    <property type="protein sequence ID" value="TVU31074.1"/>
    <property type="molecule type" value="Genomic_DNA"/>
</dbReference>
<reference evidence="2 3" key="1">
    <citation type="journal article" date="2019" name="Sci. Rep.">
        <title>A high-quality genome of Eragrostis curvula grass provides insights into Poaceae evolution and supports new strategies to enhance forage quality.</title>
        <authorList>
            <person name="Carballo J."/>
            <person name="Santos B.A.C.M."/>
            <person name="Zappacosta D."/>
            <person name="Garbus I."/>
            <person name="Selva J.P."/>
            <person name="Gallo C.A."/>
            <person name="Diaz A."/>
            <person name="Albertini E."/>
            <person name="Caccamo M."/>
            <person name="Echenique V."/>
        </authorList>
    </citation>
    <scope>NUCLEOTIDE SEQUENCE [LARGE SCALE GENOMIC DNA]</scope>
    <source>
        <strain evidence="3">cv. Victoria</strain>
        <tissue evidence="2">Leaf</tissue>
    </source>
</reference>
<dbReference type="SUPFAM" id="SSF49599">
    <property type="entry name" value="TRAF domain-like"/>
    <property type="match status" value="1"/>
</dbReference>
<evidence type="ECO:0000313" key="3">
    <source>
        <dbReference type="Proteomes" id="UP000324897"/>
    </source>
</evidence>
<dbReference type="InterPro" id="IPR008974">
    <property type="entry name" value="TRAF-like"/>
</dbReference>
<comment type="caution">
    <text evidence="2">The sequence shown here is derived from an EMBL/GenBank/DDBJ whole genome shotgun (WGS) entry which is preliminary data.</text>
</comment>
<dbReference type="Pfam" id="PF22486">
    <property type="entry name" value="MATH_2"/>
    <property type="match status" value="1"/>
</dbReference>
<organism evidence="2 3">
    <name type="scientific">Eragrostis curvula</name>
    <name type="common">weeping love grass</name>
    <dbReference type="NCBI Taxonomy" id="38414"/>
    <lineage>
        <taxon>Eukaryota</taxon>
        <taxon>Viridiplantae</taxon>
        <taxon>Streptophyta</taxon>
        <taxon>Embryophyta</taxon>
        <taxon>Tracheophyta</taxon>
        <taxon>Spermatophyta</taxon>
        <taxon>Magnoliopsida</taxon>
        <taxon>Liliopsida</taxon>
        <taxon>Poales</taxon>
        <taxon>Poaceae</taxon>
        <taxon>PACMAD clade</taxon>
        <taxon>Chloridoideae</taxon>
        <taxon>Eragrostideae</taxon>
        <taxon>Eragrostidinae</taxon>
        <taxon>Eragrostis</taxon>
    </lineage>
</organism>
<dbReference type="OrthoDB" id="684466at2759"/>
<evidence type="ECO:0000313" key="2">
    <source>
        <dbReference type="EMBL" id="TVU31074.1"/>
    </source>
</evidence>
<dbReference type="Proteomes" id="UP000324897">
    <property type="component" value="Chromosome 1"/>
</dbReference>
<proteinExistence type="predicted"/>
<protein>
    <recommendedName>
        <fullName evidence="1">MATH domain-containing protein</fullName>
    </recommendedName>
</protein>
<dbReference type="GO" id="GO:0016567">
    <property type="term" value="P:protein ubiquitination"/>
    <property type="evidence" value="ECO:0007669"/>
    <property type="project" value="InterPro"/>
</dbReference>
<accession>A0A5J9V6E5</accession>
<dbReference type="Gene3D" id="2.60.210.10">
    <property type="entry name" value="Apoptosis, Tumor Necrosis Factor Receptor Associated Protein 2, Chain A"/>
    <property type="match status" value="1"/>
</dbReference>
<name>A0A5J9V6E5_9POAL</name>
<evidence type="ECO:0000259" key="1">
    <source>
        <dbReference type="PROSITE" id="PS50144"/>
    </source>
</evidence>
<dbReference type="PROSITE" id="PS50144">
    <property type="entry name" value="MATH"/>
    <property type="match status" value="1"/>
</dbReference>
<dbReference type="InterPro" id="IPR045005">
    <property type="entry name" value="BPM1-6"/>
</dbReference>
<dbReference type="PANTHER" id="PTHR26379">
    <property type="entry name" value="BTB/POZ AND MATH DOMAIN-CONTAINING PROTEIN 1"/>
    <property type="match status" value="1"/>
</dbReference>
<gene>
    <name evidence="2" type="ORF">EJB05_22743</name>
</gene>
<feature type="non-terminal residue" evidence="2">
    <location>
        <position position="1"/>
    </location>
</feature>